<keyword evidence="5 8" id="KW-0472">Membrane</keyword>
<feature type="transmembrane region" description="Helical" evidence="8">
    <location>
        <begin position="401"/>
        <end position="423"/>
    </location>
</feature>
<feature type="transmembrane region" description="Helical" evidence="8">
    <location>
        <begin position="182"/>
        <end position="206"/>
    </location>
</feature>
<feature type="transmembrane region" description="Helical" evidence="8">
    <location>
        <begin position="14"/>
        <end position="35"/>
    </location>
</feature>
<keyword evidence="2" id="KW-1003">Cell membrane</keyword>
<feature type="region of interest" description="Disordered" evidence="7">
    <location>
        <begin position="563"/>
        <end position="585"/>
    </location>
</feature>
<accession>A0A2M8LXV3</accession>
<keyword evidence="3 8" id="KW-0812">Transmembrane</keyword>
<dbReference type="PANTHER" id="PTHR30572:SF4">
    <property type="entry name" value="ABC TRANSPORTER PERMEASE YTRF"/>
    <property type="match status" value="1"/>
</dbReference>
<feature type="domain" description="ABC3 transporter permease C-terminal" evidence="9">
    <location>
        <begin position="192"/>
        <end position="301"/>
    </location>
</feature>
<comment type="subcellular location">
    <subcellularLocation>
        <location evidence="1">Cell membrane</location>
        <topology evidence="1">Multi-pass membrane protein</topology>
    </subcellularLocation>
</comment>
<reference evidence="10 11" key="1">
    <citation type="submission" date="2017-11" db="EMBL/GenBank/DDBJ databases">
        <title>Streptomyces carmine sp. nov., a novel actinomycete isolated from Sophora alopecuroides in Xinjiang, China.</title>
        <authorList>
            <person name="Wang Y."/>
            <person name="Luo X."/>
            <person name="Wan C."/>
            <person name="Zhang L."/>
        </authorList>
    </citation>
    <scope>NUCLEOTIDE SEQUENCE [LARGE SCALE GENOMIC DNA]</scope>
    <source>
        <strain evidence="10 11">TRM SA0054</strain>
    </source>
</reference>
<evidence type="ECO:0000259" key="9">
    <source>
        <dbReference type="Pfam" id="PF02687"/>
    </source>
</evidence>
<comment type="similarity">
    <text evidence="6">Belongs to the ABC-4 integral membrane protein family.</text>
</comment>
<keyword evidence="4 8" id="KW-1133">Transmembrane helix</keyword>
<evidence type="ECO:0000313" key="11">
    <source>
        <dbReference type="Proteomes" id="UP000230407"/>
    </source>
</evidence>
<evidence type="ECO:0000256" key="4">
    <source>
        <dbReference type="ARBA" id="ARBA00022989"/>
    </source>
</evidence>
<feature type="transmembrane region" description="Helical" evidence="8">
    <location>
        <begin position="643"/>
        <end position="661"/>
    </location>
</feature>
<dbReference type="Pfam" id="PF02687">
    <property type="entry name" value="FtsX"/>
    <property type="match status" value="2"/>
</dbReference>
<feature type="transmembrane region" description="Helical" evidence="8">
    <location>
        <begin position="732"/>
        <end position="755"/>
    </location>
</feature>
<name>A0A2M8LXV3_9ACTN</name>
<evidence type="ECO:0000313" key="10">
    <source>
        <dbReference type="EMBL" id="PJE96759.1"/>
    </source>
</evidence>
<protein>
    <recommendedName>
        <fullName evidence="9">ABC3 transporter permease C-terminal domain-containing protein</fullName>
    </recommendedName>
</protein>
<dbReference type="InterPro" id="IPR003838">
    <property type="entry name" value="ABC3_permease_C"/>
</dbReference>
<dbReference type="PANTHER" id="PTHR30572">
    <property type="entry name" value="MEMBRANE COMPONENT OF TRANSPORTER-RELATED"/>
    <property type="match status" value="1"/>
</dbReference>
<evidence type="ECO:0000256" key="6">
    <source>
        <dbReference type="ARBA" id="ARBA00038076"/>
    </source>
</evidence>
<comment type="caution">
    <text evidence="10">The sequence shown here is derived from an EMBL/GenBank/DDBJ whole genome shotgun (WGS) entry which is preliminary data.</text>
</comment>
<dbReference type="GO" id="GO:0022857">
    <property type="term" value="F:transmembrane transporter activity"/>
    <property type="evidence" value="ECO:0007669"/>
    <property type="project" value="TreeGrafter"/>
</dbReference>
<dbReference type="InterPro" id="IPR050250">
    <property type="entry name" value="Macrolide_Exporter_MacB"/>
</dbReference>
<evidence type="ECO:0000256" key="1">
    <source>
        <dbReference type="ARBA" id="ARBA00004651"/>
    </source>
</evidence>
<feature type="transmembrane region" description="Helical" evidence="8">
    <location>
        <begin position="699"/>
        <end position="720"/>
    </location>
</feature>
<sequence length="766" mass="80812">MGARFALSGGREGWIRTVLTAIGVGLGVAVLMIAASVPHMFAARDARTDAREIYGAPELERSADTALYTLADTDFRGEDIRGRYLQPEGEDPPLPPGVDKAPGPGEMLVSPPLKELLTSPEGELLRERLPQRIIGTIGEEGLRGPDELTYLAGTDKLSTADGSGFRIDRFGMNSAEEPLDPFLLLLVIVTCVVLLLPVGVFVATAVRFGGERRDRRLAALRLVGADSRTVRRIAAGEALVGALLGLLVGIALFLPARQLIGQVTLFDISVFPSDVRPSALLATLILLAVPVAAVAVTLLALRGVAIEPLGVVRGSGVRRRRLWWRLLPPVAGLLLLSPLLDGMDPDGGALATYTVAAGVLLLLVGVAAVLPWLIEWVVSRLRGGSLPFQLAVRRLQLDSGAAARAVSGITVAVAGAIAIQMLFGAAEEEYTRPTGQDTGRAQLQIIDHTESGASAAGLTGRLADTRGVRQALGSTEVHVPMPGEGGGDPVYTQVTVADCAVLTELARVGSCTDGDVFTTDREGVGSRPGARLDLNIPEYLPEEEEEVRIGDPDPWTVPADVRDAEPRNDPSGNLTEGVLATPGALDPSRLKDGRVEVLVRLDPSVPDAAEYVRNAVEPGSPRTIVVELTDSDTADRFALIQRALYAGATGVLLLIGASMIVSTLEQLRERRKLLSVLVAFGTRRATLAWSVLWQTALPVVLGLALSIAGGIGLGAILLSMVSEPFAVNWASLAGMAGLGGGVILLVTVLSLPPLWRMMRPDGLRTE</sequence>
<evidence type="ECO:0000256" key="3">
    <source>
        <dbReference type="ARBA" id="ARBA00022692"/>
    </source>
</evidence>
<feature type="transmembrane region" description="Helical" evidence="8">
    <location>
        <begin position="280"/>
        <end position="301"/>
    </location>
</feature>
<dbReference type="AlphaFoldDB" id="A0A2M8LXV3"/>
<evidence type="ECO:0000256" key="2">
    <source>
        <dbReference type="ARBA" id="ARBA00022475"/>
    </source>
</evidence>
<feature type="transmembrane region" description="Helical" evidence="8">
    <location>
        <begin position="352"/>
        <end position="374"/>
    </location>
</feature>
<evidence type="ECO:0000256" key="8">
    <source>
        <dbReference type="SAM" id="Phobius"/>
    </source>
</evidence>
<gene>
    <name evidence="10" type="ORF">CUT44_16335</name>
</gene>
<proteinExistence type="inferred from homology"/>
<evidence type="ECO:0000256" key="5">
    <source>
        <dbReference type="ARBA" id="ARBA00023136"/>
    </source>
</evidence>
<feature type="transmembrane region" description="Helical" evidence="8">
    <location>
        <begin position="238"/>
        <end position="260"/>
    </location>
</feature>
<keyword evidence="11" id="KW-1185">Reference proteome</keyword>
<feature type="transmembrane region" description="Helical" evidence="8">
    <location>
        <begin position="322"/>
        <end position="340"/>
    </location>
</feature>
<dbReference type="Proteomes" id="UP000230407">
    <property type="component" value="Unassembled WGS sequence"/>
</dbReference>
<feature type="domain" description="ABC3 transporter permease C-terminal" evidence="9">
    <location>
        <begin position="648"/>
        <end position="751"/>
    </location>
</feature>
<dbReference type="EMBL" id="PGGW01000057">
    <property type="protein sequence ID" value="PJE96759.1"/>
    <property type="molecule type" value="Genomic_DNA"/>
</dbReference>
<organism evidence="10 11">
    <name type="scientific">Streptomyces carminius</name>
    <dbReference type="NCBI Taxonomy" id="2665496"/>
    <lineage>
        <taxon>Bacteria</taxon>
        <taxon>Bacillati</taxon>
        <taxon>Actinomycetota</taxon>
        <taxon>Actinomycetes</taxon>
        <taxon>Kitasatosporales</taxon>
        <taxon>Streptomycetaceae</taxon>
        <taxon>Streptomyces</taxon>
    </lineage>
</organism>
<evidence type="ECO:0000256" key="7">
    <source>
        <dbReference type="SAM" id="MobiDB-lite"/>
    </source>
</evidence>
<dbReference type="GO" id="GO:0005886">
    <property type="term" value="C:plasma membrane"/>
    <property type="evidence" value="ECO:0007669"/>
    <property type="project" value="UniProtKB-SubCell"/>
</dbReference>